<feature type="transmembrane region" description="Helical" evidence="1">
    <location>
        <begin position="98"/>
        <end position="121"/>
    </location>
</feature>
<feature type="transmembrane region" description="Helical" evidence="1">
    <location>
        <begin position="6"/>
        <end position="31"/>
    </location>
</feature>
<keyword evidence="1" id="KW-1133">Transmembrane helix</keyword>
<feature type="transmembrane region" description="Helical" evidence="1">
    <location>
        <begin position="68"/>
        <end position="86"/>
    </location>
</feature>
<dbReference type="Proteomes" id="UP000593802">
    <property type="component" value="Chromosome"/>
</dbReference>
<keyword evidence="1" id="KW-0472">Membrane</keyword>
<dbReference type="EMBL" id="AP023366">
    <property type="protein sequence ID" value="BCJ87400.1"/>
    <property type="molecule type" value="Genomic_DNA"/>
</dbReference>
<feature type="transmembrane region" description="Helical" evidence="1">
    <location>
        <begin position="43"/>
        <end position="62"/>
    </location>
</feature>
<dbReference type="NCBIfam" id="TIGR02893">
    <property type="entry name" value="spore_yabQ"/>
    <property type="match status" value="1"/>
</dbReference>
<gene>
    <name evidence="2" type="ORF">skT53_23850</name>
</gene>
<sequence length="214" mass="25465">MALELQYMTLLAMSLNGILLGAVFDICRVVLRQWKFLRWAKPLFDFSFWIFALFSVFSSLMWANNGELRMYVFVILLLGWVLYRVLLQRIVVGSTVGIIMGIRYICVMLWNIFVTVVVRPVKTGGQILIRLFYAFDRLLKYLERVILWPFRISLRIILWLLRPVFRLLRPITDRLAKRLRPISSRMEHIWGKGKGIWEKLTNWLLNKDDQNPKQ</sequence>
<evidence type="ECO:0000256" key="1">
    <source>
        <dbReference type="SAM" id="Phobius"/>
    </source>
</evidence>
<dbReference type="RefSeq" id="WP_200757349.1">
    <property type="nucleotide sequence ID" value="NZ_AP023366.1"/>
</dbReference>
<keyword evidence="1" id="KW-0812">Transmembrane</keyword>
<reference evidence="2 3" key="1">
    <citation type="submission" date="2020-08" db="EMBL/GenBank/DDBJ databases">
        <title>Complete Genome Sequence of Effusibacillus dendaii Strain skT53, Isolated from Farmland soil.</title>
        <authorList>
            <person name="Konishi T."/>
            <person name="Kawasaki H."/>
        </authorList>
    </citation>
    <scope>NUCLEOTIDE SEQUENCE [LARGE SCALE GENOMIC DNA]</scope>
    <source>
        <strain evidence="3">skT53</strain>
    </source>
</reference>
<dbReference type="AlphaFoldDB" id="A0A7I8DFQ5"/>
<dbReference type="KEGG" id="eff:skT53_23850"/>
<accession>A0A7I8DFQ5</accession>
<dbReference type="InterPro" id="IPR019074">
    <property type="entry name" value="YabQ"/>
</dbReference>
<keyword evidence="3" id="KW-1185">Reference proteome</keyword>
<name>A0A7I8DFQ5_9BACL</name>
<organism evidence="2 3">
    <name type="scientific">Effusibacillus dendaii</name>
    <dbReference type="NCBI Taxonomy" id="2743772"/>
    <lineage>
        <taxon>Bacteria</taxon>
        <taxon>Bacillati</taxon>
        <taxon>Bacillota</taxon>
        <taxon>Bacilli</taxon>
        <taxon>Bacillales</taxon>
        <taxon>Alicyclobacillaceae</taxon>
        <taxon>Effusibacillus</taxon>
    </lineage>
</organism>
<evidence type="ECO:0000313" key="3">
    <source>
        <dbReference type="Proteomes" id="UP000593802"/>
    </source>
</evidence>
<proteinExistence type="predicted"/>
<evidence type="ECO:0008006" key="4">
    <source>
        <dbReference type="Google" id="ProtNLM"/>
    </source>
</evidence>
<dbReference type="Pfam" id="PF09578">
    <property type="entry name" value="Spore_YabQ"/>
    <property type="match status" value="1"/>
</dbReference>
<evidence type="ECO:0000313" key="2">
    <source>
        <dbReference type="EMBL" id="BCJ87400.1"/>
    </source>
</evidence>
<protein>
    <recommendedName>
        <fullName evidence="4">Spore cortex biosynthesis protein YabQ</fullName>
    </recommendedName>
</protein>